<dbReference type="Pfam" id="PF04006">
    <property type="entry name" value="Mpp10"/>
    <property type="match status" value="1"/>
</dbReference>
<comment type="function">
    <text evidence="7">Involved in nucleolar processing of pre-18S ribosomal RNA.</text>
</comment>
<feature type="region of interest" description="Disordered" evidence="8">
    <location>
        <begin position="701"/>
        <end position="720"/>
    </location>
</feature>
<feature type="compositionally biased region" description="Basic and acidic residues" evidence="8">
    <location>
        <begin position="670"/>
        <end position="680"/>
    </location>
</feature>
<feature type="region of interest" description="Disordered" evidence="8">
    <location>
        <begin position="496"/>
        <end position="549"/>
    </location>
</feature>
<accession>A0A8H4LS92</accession>
<feature type="compositionally biased region" description="Basic and acidic residues" evidence="8">
    <location>
        <begin position="524"/>
        <end position="549"/>
    </location>
</feature>
<dbReference type="Proteomes" id="UP000557566">
    <property type="component" value="Unassembled WGS sequence"/>
</dbReference>
<feature type="compositionally biased region" description="Acidic residues" evidence="8">
    <location>
        <begin position="379"/>
        <end position="392"/>
    </location>
</feature>
<comment type="subcellular location">
    <subcellularLocation>
        <location evidence="1 7">Nucleus</location>
        <location evidence="1 7">Nucleolus</location>
    </subcellularLocation>
</comment>
<gene>
    <name evidence="9" type="ORF">G6O67_008643</name>
</gene>
<dbReference type="GO" id="GO:0034457">
    <property type="term" value="C:Mpp10 complex"/>
    <property type="evidence" value="ECO:0007669"/>
    <property type="project" value="UniProtKB-UniRule"/>
</dbReference>
<protein>
    <recommendedName>
        <fullName evidence="7">U3 small nucleolar ribonucleoprotein protein MPP10</fullName>
    </recommendedName>
</protein>
<evidence type="ECO:0000256" key="5">
    <source>
        <dbReference type="ARBA" id="ARBA00023274"/>
    </source>
</evidence>
<feature type="compositionally biased region" description="Acidic residues" evidence="8">
    <location>
        <begin position="280"/>
        <end position="293"/>
    </location>
</feature>
<dbReference type="PANTHER" id="PTHR17039:SF0">
    <property type="entry name" value="U3 SMALL NUCLEOLAR RIBONUCLEOPROTEIN PROTEIN MPP10"/>
    <property type="match status" value="1"/>
</dbReference>
<keyword evidence="4 7" id="KW-0539">Nucleus</keyword>
<evidence type="ECO:0000256" key="1">
    <source>
        <dbReference type="ARBA" id="ARBA00004604"/>
    </source>
</evidence>
<keyword evidence="2 7" id="KW-0690">Ribosome biogenesis</keyword>
<feature type="compositionally biased region" description="Acidic residues" evidence="8">
    <location>
        <begin position="144"/>
        <end position="183"/>
    </location>
</feature>
<feature type="compositionally biased region" description="Basic and acidic residues" evidence="8">
    <location>
        <begin position="366"/>
        <end position="378"/>
    </location>
</feature>
<feature type="compositionally biased region" description="Polar residues" evidence="8">
    <location>
        <begin position="228"/>
        <end position="237"/>
    </location>
</feature>
<keyword evidence="5 7" id="KW-0687">Ribonucleoprotein</keyword>
<reference evidence="9 10" key="1">
    <citation type="journal article" date="2020" name="Genome Biol. Evol.">
        <title>A new high-quality draft genome assembly of the Chinese cordyceps Ophiocordyceps sinensis.</title>
        <authorList>
            <person name="Shu R."/>
            <person name="Zhang J."/>
            <person name="Meng Q."/>
            <person name="Zhang H."/>
            <person name="Zhou G."/>
            <person name="Li M."/>
            <person name="Wu P."/>
            <person name="Zhao Y."/>
            <person name="Chen C."/>
            <person name="Qin Q."/>
        </authorList>
    </citation>
    <scope>NUCLEOTIDE SEQUENCE [LARGE SCALE GENOMIC DNA]</scope>
    <source>
        <strain evidence="9 10">IOZ07</strain>
    </source>
</reference>
<sequence>MAPARSTTDGEVAATLLSSMRPANRHTSLRPSASLPNQSIDVVKKMLGGCGAQVAEQQEQRLKQSRKRKRRDAGDGQPHLDVLKLRNVYVDGFETGQVWQQAKRIIAGALSLSDAVLNEFVERREVALPGGEGAGSRSEREQDSEGVEMDTEEDDEHDAEGLSDEDLEEELHDQSEDEPVVDGQDERDVDGQDDYDDEGDGDEEEDDQEDQEFVQDPHGLNDGFFSIDNFNRQTQWLEDQDARGNATTDQAGDDEEIDWSADPFAPQKPSKQTSGTDNDAPSEVDAEDDDDEQGPTFGDMELDAPEGDSEDEALDGAQDDDGEFNANEVYYKDFFAPPPKKTKGGKPKSKPKKSVTFEVQEPAEADVERAMADVRRDLFDDESEEEGSDDALSDVSAGDPRSRRSAHERRQAKLAEEIRQLEAASVAKREWALSGEAAAADRPKNSLLEEDLDFEYGGKPVPVITPEVSEGIEELIKRRILAQEFDEVLRRRPDAEAVPAGTRRGMAEVDDTKSSKGLAELYEEEHVKRANPDSHGSQSDEKLAREEREVEAQWKDVCARLDALSSWHYKPKPAAAALSVVADVATVSMEEAQPGTAQGVAGASSRMAPQEVYRAGEARGGGGEVTTRGGMPVARGEMSREERTRRRRRAKERVRKAGDGGGRGGGGGARESEGAKMRRETVAELKKGGVRVINRKGEVTDVEGNKAKAAKSLSGQGLKL</sequence>
<evidence type="ECO:0000256" key="6">
    <source>
        <dbReference type="ARBA" id="ARBA00029455"/>
    </source>
</evidence>
<feature type="compositionally biased region" description="Basic and acidic residues" evidence="8">
    <location>
        <begin position="505"/>
        <end position="514"/>
    </location>
</feature>
<feature type="region of interest" description="Disordered" evidence="8">
    <location>
        <begin position="128"/>
        <end position="412"/>
    </location>
</feature>
<evidence type="ECO:0000256" key="3">
    <source>
        <dbReference type="ARBA" id="ARBA00022552"/>
    </source>
</evidence>
<dbReference type="AlphaFoldDB" id="A0A8H4LS92"/>
<evidence type="ECO:0000313" key="9">
    <source>
        <dbReference type="EMBL" id="KAF4504021.1"/>
    </source>
</evidence>
<feature type="region of interest" description="Disordered" evidence="8">
    <location>
        <begin position="55"/>
        <end position="78"/>
    </location>
</feature>
<name>A0A8H4LS92_9HYPO</name>
<feature type="compositionally biased region" description="Gly residues" evidence="8">
    <location>
        <begin position="659"/>
        <end position="669"/>
    </location>
</feature>
<feature type="compositionally biased region" description="Basic residues" evidence="8">
    <location>
        <begin position="645"/>
        <end position="654"/>
    </location>
</feature>
<dbReference type="OrthoDB" id="445326at2759"/>
<dbReference type="EMBL" id="JAAVMX010000012">
    <property type="protein sequence ID" value="KAF4504021.1"/>
    <property type="molecule type" value="Genomic_DNA"/>
</dbReference>
<feature type="region of interest" description="Disordered" evidence="8">
    <location>
        <begin position="17"/>
        <end position="37"/>
    </location>
</feature>
<evidence type="ECO:0000256" key="8">
    <source>
        <dbReference type="SAM" id="MobiDB-lite"/>
    </source>
</evidence>
<comment type="caution">
    <text evidence="9">The sequence shown here is derived from an EMBL/GenBank/DDBJ whole genome shotgun (WGS) entry which is preliminary data.</text>
</comment>
<keyword evidence="10" id="KW-1185">Reference proteome</keyword>
<proteinExistence type="inferred from homology"/>
<dbReference type="InterPro" id="IPR012173">
    <property type="entry name" value="Mpp10"/>
</dbReference>
<dbReference type="GO" id="GO:0006364">
    <property type="term" value="P:rRNA processing"/>
    <property type="evidence" value="ECO:0007669"/>
    <property type="project" value="UniProtKB-KW"/>
</dbReference>
<keyword evidence="3 7" id="KW-0698">rRNA processing</keyword>
<dbReference type="PANTHER" id="PTHR17039">
    <property type="entry name" value="U3 SMALL NUCLEOLAR RIBONUCLEOPROTEIN PROTEIN MPP10"/>
    <property type="match status" value="1"/>
</dbReference>
<feature type="compositionally biased region" description="Acidic residues" evidence="8">
    <location>
        <begin position="191"/>
        <end position="213"/>
    </location>
</feature>
<evidence type="ECO:0000256" key="2">
    <source>
        <dbReference type="ARBA" id="ARBA00022517"/>
    </source>
</evidence>
<feature type="region of interest" description="Disordered" evidence="8">
    <location>
        <begin position="614"/>
        <end position="680"/>
    </location>
</feature>
<organism evidence="9 10">
    <name type="scientific">Ophiocordyceps sinensis</name>
    <dbReference type="NCBI Taxonomy" id="72228"/>
    <lineage>
        <taxon>Eukaryota</taxon>
        <taxon>Fungi</taxon>
        <taxon>Dikarya</taxon>
        <taxon>Ascomycota</taxon>
        <taxon>Pezizomycotina</taxon>
        <taxon>Sordariomycetes</taxon>
        <taxon>Hypocreomycetidae</taxon>
        <taxon>Hypocreales</taxon>
        <taxon>Ophiocordycipitaceae</taxon>
        <taxon>Ophiocordyceps</taxon>
    </lineage>
</organism>
<feature type="compositionally biased region" description="Acidic residues" evidence="8">
    <location>
        <begin position="300"/>
        <end position="323"/>
    </location>
</feature>
<evidence type="ECO:0000313" key="10">
    <source>
        <dbReference type="Proteomes" id="UP000557566"/>
    </source>
</evidence>
<evidence type="ECO:0000256" key="7">
    <source>
        <dbReference type="PIRNR" id="PIRNR017300"/>
    </source>
</evidence>
<dbReference type="GO" id="GO:0032040">
    <property type="term" value="C:small-subunit processome"/>
    <property type="evidence" value="ECO:0007669"/>
    <property type="project" value="TreeGrafter"/>
</dbReference>
<dbReference type="PIRSF" id="PIRSF017300">
    <property type="entry name" value="snoRNP_Mpp10"/>
    <property type="match status" value="1"/>
</dbReference>
<dbReference type="GO" id="GO:0005732">
    <property type="term" value="C:sno(s)RNA-containing ribonucleoprotein complex"/>
    <property type="evidence" value="ECO:0007669"/>
    <property type="project" value="UniProtKB-UniRule"/>
</dbReference>
<feature type="compositionally biased region" description="Polar residues" evidence="8">
    <location>
        <begin position="269"/>
        <end position="279"/>
    </location>
</feature>
<evidence type="ECO:0000256" key="4">
    <source>
        <dbReference type="ARBA" id="ARBA00023242"/>
    </source>
</evidence>
<comment type="similarity">
    <text evidence="6 7">Belongs to the MPP10 family.</text>
</comment>
<feature type="compositionally biased region" description="Basic residues" evidence="8">
    <location>
        <begin position="340"/>
        <end position="353"/>
    </location>
</feature>